<dbReference type="AlphaFoldDB" id="A0AAN1WFH0"/>
<gene>
    <name evidence="1" type="ORF">MARGE09_P0842</name>
</gene>
<name>A0AAN1WFH0_9GAMM</name>
<organism evidence="1 2">
    <name type="scientific">Marinagarivorans cellulosilyticus</name>
    <dbReference type="NCBI Taxonomy" id="2721545"/>
    <lineage>
        <taxon>Bacteria</taxon>
        <taxon>Pseudomonadati</taxon>
        <taxon>Pseudomonadota</taxon>
        <taxon>Gammaproteobacteria</taxon>
        <taxon>Cellvibrionales</taxon>
        <taxon>Cellvibrionaceae</taxon>
        <taxon>Marinagarivorans</taxon>
    </lineage>
</organism>
<evidence type="ECO:0008006" key="3">
    <source>
        <dbReference type="Google" id="ProtNLM"/>
    </source>
</evidence>
<dbReference type="PIRSF" id="PIRSF035170">
    <property type="entry name" value="HD_phosphohydro"/>
    <property type="match status" value="1"/>
</dbReference>
<accession>A0AAN1WFH0</accession>
<protein>
    <recommendedName>
        <fullName evidence="3">N-methyl-D-aspartate receptor NMDAR2C subunit</fullName>
    </recommendedName>
</protein>
<dbReference type="Proteomes" id="UP001320119">
    <property type="component" value="Chromosome"/>
</dbReference>
<evidence type="ECO:0000313" key="2">
    <source>
        <dbReference type="Proteomes" id="UP001320119"/>
    </source>
</evidence>
<dbReference type="PANTHER" id="PTHR21174:SF0">
    <property type="entry name" value="HD PHOSPHOHYDROLASE FAMILY PROTEIN-RELATED"/>
    <property type="match status" value="1"/>
</dbReference>
<dbReference type="EMBL" id="AP023086">
    <property type="protein sequence ID" value="BCD96642.1"/>
    <property type="molecule type" value="Genomic_DNA"/>
</dbReference>
<dbReference type="SUPFAM" id="SSF109604">
    <property type="entry name" value="HD-domain/PDEase-like"/>
    <property type="match status" value="1"/>
</dbReference>
<dbReference type="PANTHER" id="PTHR21174">
    <property type="match status" value="1"/>
</dbReference>
<keyword evidence="2" id="KW-1185">Reference proteome</keyword>
<reference evidence="1 2" key="1">
    <citation type="journal article" date="2022" name="IScience">
        <title>An ultrasensitive nanofiber-based assay for enzymatic hydrolysis and deep-sea microbial degradation of cellulose.</title>
        <authorList>
            <person name="Tsudome M."/>
            <person name="Tachioka M."/>
            <person name="Miyazaki M."/>
            <person name="Uchimura K."/>
            <person name="Tsuda M."/>
            <person name="Takaki Y."/>
            <person name="Deguchi S."/>
        </authorList>
    </citation>
    <scope>NUCLEOTIDE SEQUENCE [LARGE SCALE GENOMIC DNA]</scope>
    <source>
        <strain evidence="1 2">GE09</strain>
    </source>
</reference>
<proteinExistence type="predicted"/>
<dbReference type="InterPro" id="IPR009218">
    <property type="entry name" value="HD_phosphohydro"/>
</dbReference>
<dbReference type="Gene3D" id="1.10.3210.10">
    <property type="entry name" value="Hypothetical protein af1432"/>
    <property type="match status" value="1"/>
</dbReference>
<dbReference type="RefSeq" id="WP_236986131.1">
    <property type="nucleotide sequence ID" value="NZ_AP023086.1"/>
</dbReference>
<sequence length="204" mass="23455">MDKAQWLKLMKSWGFEENLQTLSDLEKAYAQAGRYYHNAQHIQACLKHYDVIESKLSHPREVELALWFHDAIYKIFSSNNEKNSALWARDFLLTNDAAQDAAGRVYDLILATEHNAPAATLDASYLVDIDLSILGANPNVYAQFEQNIRREYRVVPSTIYRKKRIAVLQSFLVREKIFNNEPFYSLLEAQARVNVEGAVARLTT</sequence>
<dbReference type="KEGG" id="marq:MARGE09_P0842"/>
<evidence type="ECO:0000313" key="1">
    <source>
        <dbReference type="EMBL" id="BCD96642.1"/>
    </source>
</evidence>